<dbReference type="PANTHER" id="PTHR12297">
    <property type="entry name" value="HYPOXIA-INDUCBILE GENE 1 HIG1 -RELATED"/>
    <property type="match status" value="1"/>
</dbReference>
<evidence type="ECO:0000256" key="1">
    <source>
        <dbReference type="ARBA" id="ARBA00004325"/>
    </source>
</evidence>
<feature type="domain" description="HIG1" evidence="7">
    <location>
        <begin position="21"/>
        <end position="108"/>
    </location>
</feature>
<keyword evidence="9" id="KW-1185">Reference proteome</keyword>
<keyword evidence="2 6" id="KW-0812">Transmembrane</keyword>
<protein>
    <submittedName>
        <fullName evidence="8">HIG1 domain family member 2A-like protein</fullName>
    </submittedName>
</protein>
<feature type="transmembrane region" description="Helical" evidence="6">
    <location>
        <begin position="80"/>
        <end position="102"/>
    </location>
</feature>
<dbReference type="PANTHER" id="PTHR12297:SF3">
    <property type="entry name" value="HIG1 DOMAIN FAMILY MEMBER 1A"/>
    <property type="match status" value="1"/>
</dbReference>
<dbReference type="InterPro" id="IPR050355">
    <property type="entry name" value="RCF1"/>
</dbReference>
<dbReference type="GO" id="GO:0097250">
    <property type="term" value="P:mitochondrial respirasome assembly"/>
    <property type="evidence" value="ECO:0007669"/>
    <property type="project" value="TreeGrafter"/>
</dbReference>
<evidence type="ECO:0000256" key="4">
    <source>
        <dbReference type="ARBA" id="ARBA00023128"/>
    </source>
</evidence>
<accession>A0A1Y3AM35</accession>
<dbReference type="Pfam" id="PF04588">
    <property type="entry name" value="HIG_1_N"/>
    <property type="match status" value="1"/>
</dbReference>
<evidence type="ECO:0000256" key="2">
    <source>
        <dbReference type="ARBA" id="ARBA00022692"/>
    </source>
</evidence>
<gene>
    <name evidence="8" type="ORF">BLA29_004902</name>
</gene>
<proteinExistence type="predicted"/>
<feature type="transmembrane region" description="Helical" evidence="6">
    <location>
        <begin position="49"/>
        <end position="68"/>
    </location>
</feature>
<evidence type="ECO:0000256" key="5">
    <source>
        <dbReference type="ARBA" id="ARBA00023136"/>
    </source>
</evidence>
<evidence type="ECO:0000256" key="6">
    <source>
        <dbReference type="SAM" id="Phobius"/>
    </source>
</evidence>
<dbReference type="InterPro" id="IPR007667">
    <property type="entry name" value="Hypoxia_induced_domain"/>
</dbReference>
<dbReference type="OrthoDB" id="6604018at2759"/>
<sequence>MEKNHPTSTLNDDEMGALEWIELQKTIDDYHKTETFFQKAKRRTLENPIAPLGFLGACGFLAFGLRALSRGDSRQQQFMMRGRVIAQAIGIGSIMIGLWLAAKNESKP</sequence>
<organism evidence="8 9">
    <name type="scientific">Euroglyphus maynei</name>
    <name type="common">Mayne's house dust mite</name>
    <dbReference type="NCBI Taxonomy" id="6958"/>
    <lineage>
        <taxon>Eukaryota</taxon>
        <taxon>Metazoa</taxon>
        <taxon>Ecdysozoa</taxon>
        <taxon>Arthropoda</taxon>
        <taxon>Chelicerata</taxon>
        <taxon>Arachnida</taxon>
        <taxon>Acari</taxon>
        <taxon>Acariformes</taxon>
        <taxon>Sarcoptiformes</taxon>
        <taxon>Astigmata</taxon>
        <taxon>Psoroptidia</taxon>
        <taxon>Analgoidea</taxon>
        <taxon>Pyroglyphidae</taxon>
        <taxon>Pyroglyphinae</taxon>
        <taxon>Euroglyphus</taxon>
    </lineage>
</organism>
<name>A0A1Y3AM35_EURMA</name>
<evidence type="ECO:0000313" key="9">
    <source>
        <dbReference type="Proteomes" id="UP000194236"/>
    </source>
</evidence>
<dbReference type="GO" id="GO:0031966">
    <property type="term" value="C:mitochondrial membrane"/>
    <property type="evidence" value="ECO:0007669"/>
    <property type="project" value="UniProtKB-SubCell"/>
</dbReference>
<evidence type="ECO:0000313" key="8">
    <source>
        <dbReference type="EMBL" id="OTF69512.1"/>
    </source>
</evidence>
<reference evidence="8 9" key="1">
    <citation type="submission" date="2017-03" db="EMBL/GenBank/DDBJ databases">
        <title>Genome Survey of Euroglyphus maynei.</title>
        <authorList>
            <person name="Arlian L.G."/>
            <person name="Morgan M.S."/>
            <person name="Rider S.D."/>
        </authorList>
    </citation>
    <scope>NUCLEOTIDE SEQUENCE [LARGE SCALE GENOMIC DNA]</scope>
    <source>
        <strain evidence="8">Arlian Lab</strain>
        <tissue evidence="8">Whole body</tissue>
    </source>
</reference>
<evidence type="ECO:0000259" key="7">
    <source>
        <dbReference type="PROSITE" id="PS51503"/>
    </source>
</evidence>
<comment type="subcellular location">
    <subcellularLocation>
        <location evidence="1">Mitochondrion membrane</location>
    </subcellularLocation>
</comment>
<evidence type="ECO:0000256" key="3">
    <source>
        <dbReference type="ARBA" id="ARBA00022989"/>
    </source>
</evidence>
<dbReference type="Proteomes" id="UP000194236">
    <property type="component" value="Unassembled WGS sequence"/>
</dbReference>
<keyword evidence="4" id="KW-0496">Mitochondrion</keyword>
<dbReference type="Gene3D" id="6.10.140.1320">
    <property type="match status" value="1"/>
</dbReference>
<dbReference type="PROSITE" id="PS51503">
    <property type="entry name" value="HIG1"/>
    <property type="match status" value="1"/>
</dbReference>
<keyword evidence="3 6" id="KW-1133">Transmembrane helix</keyword>
<comment type="caution">
    <text evidence="8">The sequence shown here is derived from an EMBL/GenBank/DDBJ whole genome shotgun (WGS) entry which is preliminary data.</text>
</comment>
<keyword evidence="5 6" id="KW-0472">Membrane</keyword>
<dbReference type="EMBL" id="MUJZ01070088">
    <property type="protein sequence ID" value="OTF69512.1"/>
    <property type="molecule type" value="Genomic_DNA"/>
</dbReference>
<dbReference type="AlphaFoldDB" id="A0A1Y3AM35"/>